<dbReference type="AlphaFoldDB" id="A0A5C3M6U5"/>
<feature type="region of interest" description="Disordered" evidence="1">
    <location>
        <begin position="1"/>
        <end position="36"/>
    </location>
</feature>
<sequence>MASRMASYTHSDNSSSSQLTHQSKSEVQSSLPSPSPISPTTISLVLQYISPPSSLTDPVPPHLLSKPLLRRHHFLALSPDHPATYLSWPSPDQQRAIDLLEALPDRSRDPSHPSFFPISYSADPECVYAHVRITPDSPDSLCLIFLWDNIDGWQYHNLSLTPFPPNSHTSIQDALAMFHSPDDFLQEHSVALDMPDEDDDYWNAYGVGDDDALASQSFTKEDSHTNSEDAYWAQYASVQGSGDSTLPSPLPRSKRKLVDPSIDPYAPSDTITADRIIVDASNLHNPQPEIYNPLEPPSPRNLSRRLAAISPRSGSPPLLAESPASDSETPSPFSAPADLAVPAEATSPLPPADGFVVVDSDKYKGEGVGPDSGSLEEIEAHEALKDSIRGMYRLWKASKRKESAGPDAETFLAVVQQVIAEL</sequence>
<evidence type="ECO:0000256" key="1">
    <source>
        <dbReference type="SAM" id="MobiDB-lite"/>
    </source>
</evidence>
<evidence type="ECO:0000313" key="3">
    <source>
        <dbReference type="Proteomes" id="UP000308652"/>
    </source>
</evidence>
<gene>
    <name evidence="2" type="ORF">BDQ12DRAFT_720836</name>
</gene>
<keyword evidence="3" id="KW-1185">Reference proteome</keyword>
<dbReference type="STRING" id="68775.A0A5C3M6U5"/>
<dbReference type="EMBL" id="ML213595">
    <property type="protein sequence ID" value="TFK41129.1"/>
    <property type="molecule type" value="Genomic_DNA"/>
</dbReference>
<protein>
    <submittedName>
        <fullName evidence="2">Uncharacterized protein</fullName>
    </submittedName>
</protein>
<reference evidence="2 3" key="1">
    <citation type="journal article" date="2019" name="Nat. Ecol. Evol.">
        <title>Megaphylogeny resolves global patterns of mushroom evolution.</title>
        <authorList>
            <person name="Varga T."/>
            <person name="Krizsan K."/>
            <person name="Foldi C."/>
            <person name="Dima B."/>
            <person name="Sanchez-Garcia M."/>
            <person name="Sanchez-Ramirez S."/>
            <person name="Szollosi G.J."/>
            <person name="Szarkandi J.G."/>
            <person name="Papp V."/>
            <person name="Albert L."/>
            <person name="Andreopoulos W."/>
            <person name="Angelini C."/>
            <person name="Antonin V."/>
            <person name="Barry K.W."/>
            <person name="Bougher N.L."/>
            <person name="Buchanan P."/>
            <person name="Buyck B."/>
            <person name="Bense V."/>
            <person name="Catcheside P."/>
            <person name="Chovatia M."/>
            <person name="Cooper J."/>
            <person name="Damon W."/>
            <person name="Desjardin D."/>
            <person name="Finy P."/>
            <person name="Geml J."/>
            <person name="Haridas S."/>
            <person name="Hughes K."/>
            <person name="Justo A."/>
            <person name="Karasinski D."/>
            <person name="Kautmanova I."/>
            <person name="Kiss B."/>
            <person name="Kocsube S."/>
            <person name="Kotiranta H."/>
            <person name="LaButti K.M."/>
            <person name="Lechner B.E."/>
            <person name="Liimatainen K."/>
            <person name="Lipzen A."/>
            <person name="Lukacs Z."/>
            <person name="Mihaltcheva S."/>
            <person name="Morgado L.N."/>
            <person name="Niskanen T."/>
            <person name="Noordeloos M.E."/>
            <person name="Ohm R.A."/>
            <person name="Ortiz-Santana B."/>
            <person name="Ovrebo C."/>
            <person name="Racz N."/>
            <person name="Riley R."/>
            <person name="Savchenko A."/>
            <person name="Shiryaev A."/>
            <person name="Soop K."/>
            <person name="Spirin V."/>
            <person name="Szebenyi C."/>
            <person name="Tomsovsky M."/>
            <person name="Tulloss R.E."/>
            <person name="Uehling J."/>
            <person name="Grigoriev I.V."/>
            <person name="Vagvolgyi C."/>
            <person name="Papp T."/>
            <person name="Martin F.M."/>
            <person name="Miettinen O."/>
            <person name="Hibbett D.S."/>
            <person name="Nagy L.G."/>
        </authorList>
    </citation>
    <scope>NUCLEOTIDE SEQUENCE [LARGE SCALE GENOMIC DNA]</scope>
    <source>
        <strain evidence="2 3">CBS 166.37</strain>
    </source>
</reference>
<feature type="compositionally biased region" description="Low complexity" evidence="1">
    <location>
        <begin position="9"/>
        <end position="22"/>
    </location>
</feature>
<dbReference type="Proteomes" id="UP000308652">
    <property type="component" value="Unassembled WGS sequence"/>
</dbReference>
<evidence type="ECO:0000313" key="2">
    <source>
        <dbReference type="EMBL" id="TFK41129.1"/>
    </source>
</evidence>
<organism evidence="2 3">
    <name type="scientific">Crucibulum laeve</name>
    <dbReference type="NCBI Taxonomy" id="68775"/>
    <lineage>
        <taxon>Eukaryota</taxon>
        <taxon>Fungi</taxon>
        <taxon>Dikarya</taxon>
        <taxon>Basidiomycota</taxon>
        <taxon>Agaricomycotina</taxon>
        <taxon>Agaricomycetes</taxon>
        <taxon>Agaricomycetidae</taxon>
        <taxon>Agaricales</taxon>
        <taxon>Agaricineae</taxon>
        <taxon>Nidulariaceae</taxon>
        <taxon>Crucibulum</taxon>
    </lineage>
</organism>
<accession>A0A5C3M6U5</accession>
<feature type="region of interest" description="Disordered" evidence="1">
    <location>
        <begin position="241"/>
        <end position="270"/>
    </location>
</feature>
<dbReference type="OrthoDB" id="2270193at2759"/>
<name>A0A5C3M6U5_9AGAR</name>
<feature type="region of interest" description="Disordered" evidence="1">
    <location>
        <begin position="309"/>
        <end position="337"/>
    </location>
</feature>
<proteinExistence type="predicted"/>